<protein>
    <submittedName>
        <fullName evidence="1">Uncharacterized protein</fullName>
    </submittedName>
</protein>
<dbReference type="KEGG" id="nct:NMSP_0471"/>
<name>A0A2Z2HJ00_9ARCH</name>
<proteinExistence type="predicted"/>
<dbReference type="RefSeq" id="WP_086907266.1">
    <property type="nucleotide sequence ID" value="NZ_CP021324.1"/>
</dbReference>
<dbReference type="Proteomes" id="UP000249949">
    <property type="component" value="Chromosome"/>
</dbReference>
<dbReference type="OrthoDB" id="373106at2157"/>
<dbReference type="AlphaFoldDB" id="A0A2Z2HJ00"/>
<accession>A0A2Z2HJ00</accession>
<evidence type="ECO:0000313" key="1">
    <source>
        <dbReference type="EMBL" id="ARS64094.1"/>
    </source>
</evidence>
<gene>
    <name evidence="1" type="ORF">NMSP_0471</name>
</gene>
<dbReference type="EMBL" id="CP021324">
    <property type="protein sequence ID" value="ARS64094.1"/>
    <property type="molecule type" value="Genomic_DNA"/>
</dbReference>
<sequence length="105" mass="12258">MLENLSPELRKTLRQIKKQTLALQSIRNLNKIQKSVWLEMATRETGIKVDRICCINKPVNLTIFHVGDSKSSVLLCNYHSKQKYFLKDIFEIKLLDENLVNSHTM</sequence>
<evidence type="ECO:0000313" key="2">
    <source>
        <dbReference type="Proteomes" id="UP000249949"/>
    </source>
</evidence>
<organism evidence="1 2">
    <name type="scientific">Candidatus Nitrosomarinus catalinensis</name>
    <dbReference type="NCBI Taxonomy" id="1898749"/>
    <lineage>
        <taxon>Archaea</taxon>
        <taxon>Nitrososphaerota</taxon>
        <taxon>Nitrososphaeria</taxon>
        <taxon>Nitrosopumilales</taxon>
        <taxon>Nitrosopumilaceae</taxon>
        <taxon>Candidatus Nitrosomarinus</taxon>
    </lineage>
</organism>
<reference evidence="1 2" key="1">
    <citation type="journal article" date="2017" name="Environ. Microbiol.">
        <title>Genome and epigenome of a novel marine Thaumarchaeota strain suggest viral infection, phosphorothioation DNA modification and multiple restriction systems.</title>
        <authorList>
            <person name="Ahlgren N.A."/>
            <person name="Chen Y."/>
            <person name="Needham D.M."/>
            <person name="Parada A.E."/>
            <person name="Sachdeva R."/>
            <person name="Trinh V."/>
            <person name="Chen T."/>
            <person name="Fuhrman J.A."/>
        </authorList>
    </citation>
    <scope>NUCLEOTIDE SEQUENCE [LARGE SCALE GENOMIC DNA]</scope>
    <source>
        <strain evidence="1 2">SPOT01</strain>
    </source>
</reference>
<dbReference type="GeneID" id="32900965"/>
<keyword evidence="2" id="KW-1185">Reference proteome</keyword>